<proteinExistence type="predicted"/>
<dbReference type="RefSeq" id="WP_043410778.1">
    <property type="nucleotide sequence ID" value="NZ_JPMI01000323.1"/>
</dbReference>
<dbReference type="EMBL" id="JPMI01000323">
    <property type="protein sequence ID" value="KFA87829.1"/>
    <property type="molecule type" value="Genomic_DNA"/>
</dbReference>
<organism evidence="2 3">
    <name type="scientific">Archangium violaceum Cb vi76</name>
    <dbReference type="NCBI Taxonomy" id="1406225"/>
    <lineage>
        <taxon>Bacteria</taxon>
        <taxon>Pseudomonadati</taxon>
        <taxon>Myxococcota</taxon>
        <taxon>Myxococcia</taxon>
        <taxon>Myxococcales</taxon>
        <taxon>Cystobacterineae</taxon>
        <taxon>Archangiaceae</taxon>
        <taxon>Archangium</taxon>
    </lineage>
</organism>
<name>A0A084SH94_9BACT</name>
<dbReference type="Proteomes" id="UP000028547">
    <property type="component" value="Unassembled WGS sequence"/>
</dbReference>
<gene>
    <name evidence="2" type="ORF">Q664_45025</name>
</gene>
<accession>A0A084SH94</accession>
<protein>
    <recommendedName>
        <fullName evidence="4">Lipoprotein</fullName>
    </recommendedName>
</protein>
<evidence type="ECO:0008006" key="4">
    <source>
        <dbReference type="Google" id="ProtNLM"/>
    </source>
</evidence>
<comment type="caution">
    <text evidence="2">The sequence shown here is derived from an EMBL/GenBank/DDBJ whole genome shotgun (WGS) entry which is preliminary data.</text>
</comment>
<feature type="signal peptide" evidence="1">
    <location>
        <begin position="1"/>
        <end position="25"/>
    </location>
</feature>
<feature type="chain" id="PRO_5001781237" description="Lipoprotein" evidence="1">
    <location>
        <begin position="26"/>
        <end position="186"/>
    </location>
</feature>
<keyword evidence="1" id="KW-0732">Signal</keyword>
<sequence length="186" mass="19920">MRRLRGWVFGLLLLVVGTASGPVQAASPASAATVVQSSVLGANTVQAQLLAYLARGDIAGAIAMYSLQTGRAAPAWLVDLQAACNVANQMAGRCQQVARFIHTAYGKLGQTPQYIAFRARGREDYIIFELANGKQVSVSRAGYHVAVKVGDMIHDAYTGPLGMKPSDYLSRLHGRQGIEWEMVSTP</sequence>
<evidence type="ECO:0000313" key="3">
    <source>
        <dbReference type="Proteomes" id="UP000028547"/>
    </source>
</evidence>
<dbReference type="AlphaFoldDB" id="A0A084SH94"/>
<evidence type="ECO:0000313" key="2">
    <source>
        <dbReference type="EMBL" id="KFA87829.1"/>
    </source>
</evidence>
<reference evidence="2 3" key="1">
    <citation type="submission" date="2014-07" db="EMBL/GenBank/DDBJ databases">
        <title>Draft Genome Sequence of Gephyronic Acid Producer, Cystobacter violaceus Strain Cb vi76.</title>
        <authorList>
            <person name="Stevens D.C."/>
            <person name="Young J."/>
            <person name="Carmichael R."/>
            <person name="Tan J."/>
            <person name="Taylor R.E."/>
        </authorList>
    </citation>
    <scope>NUCLEOTIDE SEQUENCE [LARGE SCALE GENOMIC DNA]</scope>
    <source>
        <strain evidence="2 3">Cb vi76</strain>
    </source>
</reference>
<evidence type="ECO:0000256" key="1">
    <source>
        <dbReference type="SAM" id="SignalP"/>
    </source>
</evidence>